<evidence type="ECO:0000313" key="2">
    <source>
        <dbReference type="Proteomes" id="UP000008909"/>
    </source>
</evidence>
<sequence>MKVERYVCEMRATYRAAADITPVFDNRLLIRVRGPSSPDLLVVYAKRRRPLVHLPKESSSDFRNLDLHYEAGQKPKYGPYPCTQLTKGFQLYITAESNNNDGPSPPYMSVVCQARARKTHNHPW</sequence>
<reference evidence="1" key="1">
    <citation type="journal article" date="2011" name="Genome Biol.">
        <title>The draft genome of the carcinogenic human liver fluke Clonorchis sinensis.</title>
        <authorList>
            <person name="Wang X."/>
            <person name="Chen W."/>
            <person name="Huang Y."/>
            <person name="Sun J."/>
            <person name="Men J."/>
            <person name="Liu H."/>
            <person name="Luo F."/>
            <person name="Guo L."/>
            <person name="Lv X."/>
            <person name="Deng C."/>
            <person name="Zhou C."/>
            <person name="Fan Y."/>
            <person name="Li X."/>
            <person name="Huang L."/>
            <person name="Hu Y."/>
            <person name="Liang C."/>
            <person name="Hu X."/>
            <person name="Xu J."/>
            <person name="Yu X."/>
        </authorList>
    </citation>
    <scope>NUCLEOTIDE SEQUENCE [LARGE SCALE GENOMIC DNA]</scope>
    <source>
        <strain evidence="1">Henan</strain>
    </source>
</reference>
<dbReference type="Proteomes" id="UP000008909">
    <property type="component" value="Unassembled WGS sequence"/>
</dbReference>
<keyword evidence="2" id="KW-1185">Reference proteome</keyword>
<dbReference type="EMBL" id="DF143952">
    <property type="protein sequence ID" value="GAA55020.1"/>
    <property type="molecule type" value="Genomic_DNA"/>
</dbReference>
<reference key="2">
    <citation type="submission" date="2011-10" db="EMBL/GenBank/DDBJ databases">
        <title>The genome and transcriptome sequence of Clonorchis sinensis provide insights into the carcinogenic liver fluke.</title>
        <authorList>
            <person name="Wang X."/>
            <person name="Huang Y."/>
            <person name="Chen W."/>
            <person name="Liu H."/>
            <person name="Guo L."/>
            <person name="Chen Y."/>
            <person name="Luo F."/>
            <person name="Zhou W."/>
            <person name="Sun J."/>
            <person name="Mao Q."/>
            <person name="Liang P."/>
            <person name="Zhou C."/>
            <person name="Tian Y."/>
            <person name="Men J."/>
            <person name="Lv X."/>
            <person name="Huang L."/>
            <person name="Zhou J."/>
            <person name="Hu Y."/>
            <person name="Li R."/>
            <person name="Zhang F."/>
            <person name="Lei H."/>
            <person name="Li X."/>
            <person name="Hu X."/>
            <person name="Liang C."/>
            <person name="Xu J."/>
            <person name="Wu Z."/>
            <person name="Yu X."/>
        </authorList>
    </citation>
    <scope>NUCLEOTIDE SEQUENCE</scope>
    <source>
        <strain>Henan</strain>
    </source>
</reference>
<protein>
    <submittedName>
        <fullName evidence="1">Uncharacterized protein</fullName>
    </submittedName>
</protein>
<dbReference type="AlphaFoldDB" id="G7YPY9"/>
<proteinExistence type="predicted"/>
<organism evidence="1 2">
    <name type="scientific">Clonorchis sinensis</name>
    <name type="common">Chinese liver fluke</name>
    <dbReference type="NCBI Taxonomy" id="79923"/>
    <lineage>
        <taxon>Eukaryota</taxon>
        <taxon>Metazoa</taxon>
        <taxon>Spiralia</taxon>
        <taxon>Lophotrochozoa</taxon>
        <taxon>Platyhelminthes</taxon>
        <taxon>Trematoda</taxon>
        <taxon>Digenea</taxon>
        <taxon>Opisthorchiida</taxon>
        <taxon>Opisthorchiata</taxon>
        <taxon>Opisthorchiidae</taxon>
        <taxon>Clonorchis</taxon>
    </lineage>
</organism>
<accession>G7YPY9</accession>
<name>G7YPY9_CLOSI</name>
<gene>
    <name evidence="1" type="ORF">CLF_106480</name>
</gene>
<evidence type="ECO:0000313" key="1">
    <source>
        <dbReference type="EMBL" id="GAA55020.1"/>
    </source>
</evidence>